<dbReference type="EMBL" id="MT141976">
    <property type="protein sequence ID" value="QJA72766.1"/>
    <property type="molecule type" value="Genomic_DNA"/>
</dbReference>
<accession>A0A6M3JS28</accession>
<evidence type="ECO:0000256" key="1">
    <source>
        <dbReference type="SAM" id="MobiDB-lite"/>
    </source>
</evidence>
<feature type="region of interest" description="Disordered" evidence="1">
    <location>
        <begin position="34"/>
        <end position="53"/>
    </location>
</feature>
<organism evidence="2">
    <name type="scientific">viral metagenome</name>
    <dbReference type="NCBI Taxonomy" id="1070528"/>
    <lineage>
        <taxon>unclassified sequences</taxon>
        <taxon>metagenomes</taxon>
        <taxon>organismal metagenomes</taxon>
    </lineage>
</organism>
<name>A0A6M3JS28_9ZZZZ</name>
<sequence>MTDEQTNLLEEGARIMEEAGTSLIRLSSNLRNRIDEINGTPHPENVTTEQEEE</sequence>
<protein>
    <submittedName>
        <fullName evidence="2">Uncharacterized protein</fullName>
    </submittedName>
</protein>
<proteinExistence type="predicted"/>
<evidence type="ECO:0000313" key="2">
    <source>
        <dbReference type="EMBL" id="QJA72766.1"/>
    </source>
</evidence>
<gene>
    <name evidence="2" type="ORF">MM415A02615_0011</name>
</gene>
<dbReference type="AlphaFoldDB" id="A0A6M3JS28"/>
<reference evidence="2" key="1">
    <citation type="submission" date="2020-03" db="EMBL/GenBank/DDBJ databases">
        <title>The deep terrestrial virosphere.</title>
        <authorList>
            <person name="Holmfeldt K."/>
            <person name="Nilsson E."/>
            <person name="Simone D."/>
            <person name="Lopez-Fernandez M."/>
            <person name="Wu X."/>
            <person name="de Brujin I."/>
            <person name="Lundin D."/>
            <person name="Andersson A."/>
            <person name="Bertilsson S."/>
            <person name="Dopson M."/>
        </authorList>
    </citation>
    <scope>NUCLEOTIDE SEQUENCE</scope>
    <source>
        <strain evidence="2">MM415A02615</strain>
    </source>
</reference>